<dbReference type="AlphaFoldDB" id="A0A6M3JZY4"/>
<reference evidence="1" key="1">
    <citation type="submission" date="2020-03" db="EMBL/GenBank/DDBJ databases">
        <title>The deep terrestrial virosphere.</title>
        <authorList>
            <person name="Holmfeldt K."/>
            <person name="Nilsson E."/>
            <person name="Simone D."/>
            <person name="Lopez-Fernandez M."/>
            <person name="Wu X."/>
            <person name="de Brujin I."/>
            <person name="Lundin D."/>
            <person name="Andersson A."/>
            <person name="Bertilsson S."/>
            <person name="Dopson M."/>
        </authorList>
    </citation>
    <scope>NUCLEOTIDE SEQUENCE</scope>
    <source>
        <strain evidence="1">MM415A01897</strain>
    </source>
</reference>
<protein>
    <submittedName>
        <fullName evidence="1">Putative structural protein</fullName>
    </submittedName>
</protein>
<proteinExistence type="predicted"/>
<evidence type="ECO:0000313" key="1">
    <source>
        <dbReference type="EMBL" id="QJA74901.1"/>
    </source>
</evidence>
<dbReference type="EMBL" id="MT142128">
    <property type="protein sequence ID" value="QJA74901.1"/>
    <property type="molecule type" value="Genomic_DNA"/>
</dbReference>
<gene>
    <name evidence="1" type="ORF">MM415A01897_0002</name>
</gene>
<name>A0A6M3JZY4_9ZZZZ</name>
<accession>A0A6M3JZY4</accession>
<organism evidence="1">
    <name type="scientific">viral metagenome</name>
    <dbReference type="NCBI Taxonomy" id="1070528"/>
    <lineage>
        <taxon>unclassified sequences</taxon>
        <taxon>metagenomes</taxon>
        <taxon>organismal metagenomes</taxon>
    </lineage>
</organism>
<sequence length="143" mass="14922">MLIQPISRTDPETVYSIVRNVAGATITAGYPVVWDISATIDGNRVSKPATASLSSLVGIADETAADSAYFKVQIYGYRSEAYLTNDTSVAVAAGNILIPVNAQWYLARSGAADGKSGFLTAGEAFATAATPAAANKKILIRCM</sequence>